<dbReference type="AlphaFoldDB" id="A0A7W6UJY9"/>
<comment type="caution">
    <text evidence="2">The sequence shown here is derived from an EMBL/GenBank/DDBJ whole genome shotgun (WGS) entry which is preliminary data.</text>
</comment>
<protein>
    <submittedName>
        <fullName evidence="2">Uncharacterized protein</fullName>
    </submittedName>
</protein>
<evidence type="ECO:0000256" key="1">
    <source>
        <dbReference type="SAM" id="SignalP"/>
    </source>
</evidence>
<gene>
    <name evidence="2" type="ORF">GGE15_001927</name>
</gene>
<feature type="signal peptide" evidence="1">
    <location>
        <begin position="1"/>
        <end position="21"/>
    </location>
</feature>
<reference evidence="2 3" key="1">
    <citation type="submission" date="2020-08" db="EMBL/GenBank/DDBJ databases">
        <title>Genomic Encyclopedia of Type Strains, Phase IV (KMG-V): Genome sequencing to study the core and pangenomes of soil and plant-associated prokaryotes.</title>
        <authorList>
            <person name="Whitman W."/>
        </authorList>
    </citation>
    <scope>NUCLEOTIDE SEQUENCE [LARGE SCALE GENOMIC DNA]</scope>
    <source>
        <strain evidence="2 3">SEMIA 414</strain>
    </source>
</reference>
<dbReference type="Proteomes" id="UP000533724">
    <property type="component" value="Unassembled WGS sequence"/>
</dbReference>
<name>A0A7W6UJY9_9HYPH</name>
<organism evidence="2 3">
    <name type="scientific">Rhizobium esperanzae</name>
    <dbReference type="NCBI Taxonomy" id="1967781"/>
    <lineage>
        <taxon>Bacteria</taxon>
        <taxon>Pseudomonadati</taxon>
        <taxon>Pseudomonadota</taxon>
        <taxon>Alphaproteobacteria</taxon>
        <taxon>Hyphomicrobiales</taxon>
        <taxon>Rhizobiaceae</taxon>
        <taxon>Rhizobium/Agrobacterium group</taxon>
        <taxon>Rhizobium</taxon>
    </lineage>
</organism>
<sequence>MKQISMLATALLLVSVCAAWGDEEPPRPYQGPLFFNGKGYVSTRFISAIAPLGDGSPIYAGAKPGGGKVLAVLHSEPGPGVRAVHVVPNEDIVVVVIAPKRTGLIGWKGWIRFTVVTERFPDGNEVSRTFPAFLEKVDSR</sequence>
<proteinExistence type="predicted"/>
<dbReference type="EMBL" id="JACIHI010000003">
    <property type="protein sequence ID" value="MBB4438676.1"/>
    <property type="molecule type" value="Genomic_DNA"/>
</dbReference>
<keyword evidence="1" id="KW-0732">Signal</keyword>
<accession>A0A7W6UJY9</accession>
<evidence type="ECO:0000313" key="2">
    <source>
        <dbReference type="EMBL" id="MBB4438676.1"/>
    </source>
</evidence>
<feature type="chain" id="PRO_5031105032" evidence="1">
    <location>
        <begin position="22"/>
        <end position="140"/>
    </location>
</feature>
<evidence type="ECO:0000313" key="3">
    <source>
        <dbReference type="Proteomes" id="UP000533724"/>
    </source>
</evidence>